<keyword evidence="3" id="KW-0479">Metal-binding</keyword>
<organism evidence="8 9">
    <name type="scientific">Geobacter hydrogenophilus</name>
    <dbReference type="NCBI Taxonomy" id="40983"/>
    <lineage>
        <taxon>Bacteria</taxon>
        <taxon>Pseudomonadati</taxon>
        <taxon>Thermodesulfobacteriota</taxon>
        <taxon>Desulfuromonadia</taxon>
        <taxon>Geobacterales</taxon>
        <taxon>Geobacteraceae</taxon>
        <taxon>Geobacter</taxon>
    </lineage>
</organism>
<keyword evidence="9" id="KW-1185">Reference proteome</keyword>
<evidence type="ECO:0000256" key="4">
    <source>
        <dbReference type="ARBA" id="ARBA00022729"/>
    </source>
</evidence>
<reference evidence="8" key="1">
    <citation type="submission" date="2022-12" db="EMBL/GenBank/DDBJ databases">
        <title>Reference genome sequencing for broad-spectrum identification of bacterial and archaeal isolates by mass spectrometry.</title>
        <authorList>
            <person name="Sekiguchi Y."/>
            <person name="Tourlousse D.M."/>
        </authorList>
    </citation>
    <scope>NUCLEOTIDE SEQUENCE</scope>
    <source>
        <strain evidence="8">H2</strain>
    </source>
</reference>
<dbReference type="PANTHER" id="PTHR35038:SF6">
    <property type="entry name" value="SURFACE LOCALIZED DECAHEME CYTOCHROME C LIPOPROTEIN"/>
    <property type="match status" value="1"/>
</dbReference>
<sequence>MKRIIITTAALLAMAAPAMAGHTAAVGQGNCSYCHKVNLVTQHGGFAATVCQTCHDIPATDGMATAVKDTIAAGVAGQQYACSNCHGSQSHAEKHPGYAANYSTYNGVAPGYGTTNWTGATSYTPAAPAAKMYQLCVKCHSSNGLGATTNATSAVVGPSGLNLTDQAWEFSPSNRSAHPVIVTLNNQTGSLAPRALTTSEMKAPWTNVGNQLMTCGDCHDFVDTGIQGAGITWSLKGTNKAWPYTVAGVTTGTFQSMRNNSMSFCWNCHNFSGAGEVHTTGDHDSVKCIDCHIRVPHGGKVSRLIGTATAGLPARYSGDGKGGAMPRVTAFKKAASGRYSESSCSTNCGEHGSISGGETW</sequence>
<dbReference type="RefSeq" id="WP_281875320.1">
    <property type="nucleotide sequence ID" value="NZ_BSDS01000001.1"/>
</dbReference>
<dbReference type="PANTHER" id="PTHR35038">
    <property type="entry name" value="DISSIMILATORY SULFITE REDUCTASE SIRA"/>
    <property type="match status" value="1"/>
</dbReference>
<keyword evidence="5" id="KW-0249">Electron transport</keyword>
<dbReference type="InterPro" id="IPR036280">
    <property type="entry name" value="Multihaem_cyt_sf"/>
</dbReference>
<gene>
    <name evidence="8" type="ORF">GHYDROH2_21230</name>
</gene>
<keyword evidence="6" id="KW-0408">Iron</keyword>
<dbReference type="GO" id="GO:0046872">
    <property type="term" value="F:metal ion binding"/>
    <property type="evidence" value="ECO:0007669"/>
    <property type="project" value="UniProtKB-KW"/>
</dbReference>
<dbReference type="InterPro" id="IPR051829">
    <property type="entry name" value="Multiheme_Cytochr_ET"/>
</dbReference>
<dbReference type="SUPFAM" id="SSF48695">
    <property type="entry name" value="Multiheme cytochromes"/>
    <property type="match status" value="2"/>
</dbReference>
<accession>A0A9W6LC69</accession>
<dbReference type="Gene3D" id="1.10.3820.10">
    <property type="entry name" value="Di-heme elbow motif domain"/>
    <property type="match status" value="1"/>
</dbReference>
<name>A0A9W6LC69_9BACT</name>
<evidence type="ECO:0000256" key="1">
    <source>
        <dbReference type="ARBA" id="ARBA00022448"/>
    </source>
</evidence>
<evidence type="ECO:0000313" key="8">
    <source>
        <dbReference type="EMBL" id="GLI38622.1"/>
    </source>
</evidence>
<evidence type="ECO:0000256" key="7">
    <source>
        <dbReference type="SAM" id="SignalP"/>
    </source>
</evidence>
<keyword evidence="4 7" id="KW-0732">Signal</keyword>
<proteinExistence type="predicted"/>
<keyword evidence="2" id="KW-0349">Heme</keyword>
<evidence type="ECO:0000313" key="9">
    <source>
        <dbReference type="Proteomes" id="UP001144352"/>
    </source>
</evidence>
<dbReference type="Proteomes" id="UP001144352">
    <property type="component" value="Unassembled WGS sequence"/>
</dbReference>
<evidence type="ECO:0000256" key="6">
    <source>
        <dbReference type="ARBA" id="ARBA00023004"/>
    </source>
</evidence>
<dbReference type="EMBL" id="BSDS01000001">
    <property type="protein sequence ID" value="GLI38622.1"/>
    <property type="molecule type" value="Genomic_DNA"/>
</dbReference>
<evidence type="ECO:0000256" key="2">
    <source>
        <dbReference type="ARBA" id="ARBA00022617"/>
    </source>
</evidence>
<protein>
    <submittedName>
        <fullName evidence="8">Cytochrome c</fullName>
    </submittedName>
</protein>
<evidence type="ECO:0000256" key="3">
    <source>
        <dbReference type="ARBA" id="ARBA00022723"/>
    </source>
</evidence>
<dbReference type="Gene3D" id="3.90.10.10">
    <property type="entry name" value="Cytochrome C3"/>
    <property type="match status" value="1"/>
</dbReference>
<keyword evidence="1" id="KW-0813">Transport</keyword>
<feature type="chain" id="PRO_5040805537" evidence="7">
    <location>
        <begin position="21"/>
        <end position="360"/>
    </location>
</feature>
<feature type="signal peptide" evidence="7">
    <location>
        <begin position="1"/>
        <end position="20"/>
    </location>
</feature>
<dbReference type="AlphaFoldDB" id="A0A9W6LC69"/>
<evidence type="ECO:0000256" key="5">
    <source>
        <dbReference type="ARBA" id="ARBA00022982"/>
    </source>
</evidence>
<comment type="caution">
    <text evidence="8">The sequence shown here is derived from an EMBL/GenBank/DDBJ whole genome shotgun (WGS) entry which is preliminary data.</text>
</comment>
<dbReference type="GO" id="GO:0016491">
    <property type="term" value="F:oxidoreductase activity"/>
    <property type="evidence" value="ECO:0007669"/>
    <property type="project" value="TreeGrafter"/>
</dbReference>
<dbReference type="InterPro" id="IPR038266">
    <property type="entry name" value="NapC/NirT_cytc_sf"/>
</dbReference>